<keyword evidence="1" id="KW-1133">Transmembrane helix</keyword>
<evidence type="ECO:0000313" key="2">
    <source>
        <dbReference type="EMBL" id="XBH04037.1"/>
    </source>
</evidence>
<accession>A0AAU7CGH1</accession>
<dbReference type="AlphaFoldDB" id="A0AAU7CGH1"/>
<feature type="transmembrane region" description="Helical" evidence="1">
    <location>
        <begin position="267"/>
        <end position="286"/>
    </location>
</feature>
<dbReference type="EMBL" id="CP155447">
    <property type="protein sequence ID" value="XBH04037.1"/>
    <property type="molecule type" value="Genomic_DNA"/>
</dbReference>
<reference evidence="2" key="1">
    <citation type="submission" date="2024-05" db="EMBL/GenBank/DDBJ databases">
        <title>Planctomycetes of the genus Singulisphaera possess chitinolytic capabilities.</title>
        <authorList>
            <person name="Ivanova A."/>
        </authorList>
    </citation>
    <scope>NUCLEOTIDE SEQUENCE</scope>
    <source>
        <strain evidence="2">Ch08T</strain>
    </source>
</reference>
<evidence type="ECO:0000256" key="1">
    <source>
        <dbReference type="SAM" id="Phobius"/>
    </source>
</evidence>
<keyword evidence="1" id="KW-0472">Membrane</keyword>
<protein>
    <submittedName>
        <fullName evidence="2">Uncharacterized protein</fullName>
    </submittedName>
</protein>
<sequence length="372" mass="39679">MGTIQVASLSRSTVRDPVVLRFVDQVVEIMKLEVEQALGALKDPEAVPAKMGHLKVGATPREYPSVGLVIQERAKSLPPDRRSALMSRFRETAEATPRPLPRTDLKVNIRSEKYILHQIDAKSAFAFFNPAFAQKFLDSLNDARGDISFERPTAAGGAVINTGLAFRLHEVKCLDETDPERGGKDEIAMGGTTLDDTGNVTEIKAFSVGKFNDNDVSTFDTPKTLATFALKGEFPKTLSVFLALAEKDLGGFADFLEKLFEAIQAEVTVILTALGIAAGAIIGGSIGSTVGTAIGGPIGSIIGLAAGLILGALITFVAGVLKDDIFEPQIATVTLPDASATFAGSLISPVLSLVYADFDGKYRVKYSWEISR</sequence>
<organism evidence="2">
    <name type="scientific">Singulisphaera sp. Ch08</name>
    <dbReference type="NCBI Taxonomy" id="3120278"/>
    <lineage>
        <taxon>Bacteria</taxon>
        <taxon>Pseudomonadati</taxon>
        <taxon>Planctomycetota</taxon>
        <taxon>Planctomycetia</taxon>
        <taxon>Isosphaerales</taxon>
        <taxon>Isosphaeraceae</taxon>
        <taxon>Singulisphaera</taxon>
    </lineage>
</organism>
<feature type="transmembrane region" description="Helical" evidence="1">
    <location>
        <begin position="298"/>
        <end position="318"/>
    </location>
</feature>
<feature type="transmembrane region" description="Helical" evidence="1">
    <location>
        <begin position="338"/>
        <end position="358"/>
    </location>
</feature>
<dbReference type="RefSeq" id="WP_406696782.1">
    <property type="nucleotide sequence ID" value="NZ_CP155447.1"/>
</dbReference>
<proteinExistence type="predicted"/>
<name>A0AAU7CGH1_9BACT</name>
<keyword evidence="1" id="KW-0812">Transmembrane</keyword>
<gene>
    <name evidence="2" type="ORF">V5E97_37920</name>
</gene>